<dbReference type="EMBL" id="KI913122">
    <property type="protein sequence ID" value="ETV82658.1"/>
    <property type="molecule type" value="Genomic_DNA"/>
</dbReference>
<sequence>MVDMKASTATFKVVNTHYSPHYHMNSSQMMQWYTLCREAGVTVWFNSHTHSFNHDIATWGTHFFENGGGGYWTRNLPGMNKGLVKKLAASAIATFDDQWTFGGMDMDATVVGGLLRGYCWFIPRMFQAHGGVECRASVNVAMGAHMED</sequence>
<dbReference type="AlphaFoldDB" id="W4GUS7"/>
<name>W4GUS7_APHAT</name>
<dbReference type="GeneID" id="20807224"/>
<accession>W4GUS7</accession>
<dbReference type="OrthoDB" id="411211at2759"/>
<protein>
    <recommendedName>
        <fullName evidence="2">Calcineurin-like phosphoesterase domain-containing protein</fullName>
    </recommendedName>
</protein>
<dbReference type="VEuPathDB" id="FungiDB:H257_05228"/>
<dbReference type="Gene3D" id="3.60.21.10">
    <property type="match status" value="1"/>
</dbReference>
<reference evidence="1" key="1">
    <citation type="submission" date="2013-12" db="EMBL/GenBank/DDBJ databases">
        <title>The Genome Sequence of Aphanomyces astaci APO3.</title>
        <authorList>
            <consortium name="The Broad Institute Genomics Platform"/>
            <person name="Russ C."/>
            <person name="Tyler B."/>
            <person name="van West P."/>
            <person name="Dieguez-Uribeondo J."/>
            <person name="Young S.K."/>
            <person name="Zeng Q."/>
            <person name="Gargeya S."/>
            <person name="Fitzgerald M."/>
            <person name="Abouelleil A."/>
            <person name="Alvarado L."/>
            <person name="Chapman S.B."/>
            <person name="Gainer-Dewar J."/>
            <person name="Goldberg J."/>
            <person name="Griggs A."/>
            <person name="Gujja S."/>
            <person name="Hansen M."/>
            <person name="Howarth C."/>
            <person name="Imamovic A."/>
            <person name="Ireland A."/>
            <person name="Larimer J."/>
            <person name="McCowan C."/>
            <person name="Murphy C."/>
            <person name="Pearson M."/>
            <person name="Poon T.W."/>
            <person name="Priest M."/>
            <person name="Roberts A."/>
            <person name="Saif S."/>
            <person name="Shea T."/>
            <person name="Sykes S."/>
            <person name="Wortman J."/>
            <person name="Nusbaum C."/>
            <person name="Birren B."/>
        </authorList>
    </citation>
    <scope>NUCLEOTIDE SEQUENCE [LARGE SCALE GENOMIC DNA]</scope>
    <source>
        <strain evidence="1">APO3</strain>
    </source>
</reference>
<proteinExistence type="predicted"/>
<dbReference type="SUPFAM" id="SSF56300">
    <property type="entry name" value="Metallo-dependent phosphatases"/>
    <property type="match status" value="1"/>
</dbReference>
<dbReference type="InterPro" id="IPR029052">
    <property type="entry name" value="Metallo-depent_PP-like"/>
</dbReference>
<dbReference type="RefSeq" id="XP_009828327.1">
    <property type="nucleotide sequence ID" value="XM_009830025.1"/>
</dbReference>
<organism evidence="1">
    <name type="scientific">Aphanomyces astaci</name>
    <name type="common">Crayfish plague agent</name>
    <dbReference type="NCBI Taxonomy" id="112090"/>
    <lineage>
        <taxon>Eukaryota</taxon>
        <taxon>Sar</taxon>
        <taxon>Stramenopiles</taxon>
        <taxon>Oomycota</taxon>
        <taxon>Saprolegniomycetes</taxon>
        <taxon>Saprolegniales</taxon>
        <taxon>Verrucalvaceae</taxon>
        <taxon>Aphanomyces</taxon>
    </lineage>
</organism>
<evidence type="ECO:0008006" key="2">
    <source>
        <dbReference type="Google" id="ProtNLM"/>
    </source>
</evidence>
<dbReference type="STRING" id="112090.W4GUS7"/>
<gene>
    <name evidence="1" type="ORF">H257_05228</name>
</gene>
<evidence type="ECO:0000313" key="1">
    <source>
        <dbReference type="EMBL" id="ETV82658.1"/>
    </source>
</evidence>